<dbReference type="GO" id="GO:0005737">
    <property type="term" value="C:cytoplasm"/>
    <property type="evidence" value="ECO:0007669"/>
    <property type="project" value="TreeGrafter"/>
</dbReference>
<feature type="compositionally biased region" description="Low complexity" evidence="5">
    <location>
        <begin position="561"/>
        <end position="570"/>
    </location>
</feature>
<dbReference type="eggNOG" id="KOG0301">
    <property type="taxonomic scope" value="Eukaryota"/>
</dbReference>
<accession>A0A058Z624</accession>
<evidence type="ECO:0000256" key="5">
    <source>
        <dbReference type="SAM" id="MobiDB-lite"/>
    </source>
</evidence>
<gene>
    <name evidence="7" type="ORF">H696_03972</name>
</gene>
<evidence type="ECO:0000259" key="6">
    <source>
        <dbReference type="PROSITE" id="PS51394"/>
    </source>
</evidence>
<dbReference type="Pfam" id="PF00400">
    <property type="entry name" value="WD40"/>
    <property type="match status" value="3"/>
</dbReference>
<feature type="repeat" description="WD" evidence="4">
    <location>
        <begin position="291"/>
        <end position="314"/>
    </location>
</feature>
<dbReference type="Pfam" id="PF09070">
    <property type="entry name" value="PFU"/>
    <property type="match status" value="1"/>
</dbReference>
<dbReference type="Gene3D" id="2.130.10.10">
    <property type="entry name" value="YVTN repeat-like/Quinoprotein amine dehydrogenase"/>
    <property type="match status" value="2"/>
</dbReference>
<dbReference type="PROSITE" id="PS51394">
    <property type="entry name" value="PFU"/>
    <property type="match status" value="1"/>
</dbReference>
<evidence type="ECO:0000256" key="2">
    <source>
        <dbReference type="ARBA" id="ARBA00022574"/>
    </source>
</evidence>
<dbReference type="RefSeq" id="XP_009496116.1">
    <property type="nucleotide sequence ID" value="XM_009497841.1"/>
</dbReference>
<dbReference type="Proteomes" id="UP000030693">
    <property type="component" value="Unassembled WGS sequence"/>
</dbReference>
<feature type="repeat" description="WD" evidence="4">
    <location>
        <begin position="176"/>
        <end position="217"/>
    </location>
</feature>
<feature type="region of interest" description="Disordered" evidence="5">
    <location>
        <begin position="551"/>
        <end position="570"/>
    </location>
</feature>
<dbReference type="PROSITE" id="PS00678">
    <property type="entry name" value="WD_REPEATS_1"/>
    <property type="match status" value="1"/>
</dbReference>
<dbReference type="InterPro" id="IPR019775">
    <property type="entry name" value="WD40_repeat_CS"/>
</dbReference>
<evidence type="ECO:0000256" key="4">
    <source>
        <dbReference type="PROSITE-ProRule" id="PRU00221"/>
    </source>
</evidence>
<dbReference type="InterPro" id="IPR020472">
    <property type="entry name" value="WD40_PAC1"/>
</dbReference>
<proteinExistence type="predicted"/>
<evidence type="ECO:0000313" key="8">
    <source>
        <dbReference type="Proteomes" id="UP000030693"/>
    </source>
</evidence>
<feature type="domain" description="PFU" evidence="6">
    <location>
        <begin position="435"/>
        <end position="536"/>
    </location>
</feature>
<dbReference type="AlphaFoldDB" id="A0A058Z624"/>
<dbReference type="InterPro" id="IPR001680">
    <property type="entry name" value="WD40_rpt"/>
</dbReference>
<keyword evidence="3" id="KW-0677">Repeat</keyword>
<dbReference type="GeneID" id="20528697"/>
<dbReference type="EMBL" id="KB932206">
    <property type="protein sequence ID" value="KCV69551.1"/>
    <property type="molecule type" value="Genomic_DNA"/>
</dbReference>
<dbReference type="PANTHER" id="PTHR19849">
    <property type="entry name" value="PHOSPHOLIPASE A-2-ACTIVATING PROTEIN"/>
    <property type="match status" value="1"/>
</dbReference>
<dbReference type="STRING" id="691883.A0A058Z624"/>
<dbReference type="GO" id="GO:0005634">
    <property type="term" value="C:nucleus"/>
    <property type="evidence" value="ECO:0007669"/>
    <property type="project" value="TreeGrafter"/>
</dbReference>
<evidence type="ECO:0000313" key="7">
    <source>
        <dbReference type="EMBL" id="KCV69551.1"/>
    </source>
</evidence>
<dbReference type="InterPro" id="IPR015155">
    <property type="entry name" value="PFU"/>
</dbReference>
<reference evidence="7" key="1">
    <citation type="submission" date="2013-04" db="EMBL/GenBank/DDBJ databases">
        <title>The Genome Sequence of Fonticula alba ATCC 38817.</title>
        <authorList>
            <consortium name="The Broad Institute Genomics Platform"/>
            <person name="Russ C."/>
            <person name="Cuomo C."/>
            <person name="Burger G."/>
            <person name="Gray M.W."/>
            <person name="Holland P.W.H."/>
            <person name="King N."/>
            <person name="Lang F.B.F."/>
            <person name="Roger A.J."/>
            <person name="Ruiz-Trillo I."/>
            <person name="Brown M."/>
            <person name="Walker B."/>
            <person name="Young S."/>
            <person name="Zeng Q."/>
            <person name="Gargeya S."/>
            <person name="Fitzgerald M."/>
            <person name="Haas B."/>
            <person name="Abouelleil A."/>
            <person name="Allen A.W."/>
            <person name="Alvarado L."/>
            <person name="Arachchi H.M."/>
            <person name="Berlin A.M."/>
            <person name="Chapman S.B."/>
            <person name="Gainer-Dewar J."/>
            <person name="Goldberg J."/>
            <person name="Griggs A."/>
            <person name="Gujja S."/>
            <person name="Hansen M."/>
            <person name="Howarth C."/>
            <person name="Imamovic A."/>
            <person name="Ireland A."/>
            <person name="Larimer J."/>
            <person name="McCowan C."/>
            <person name="Murphy C."/>
            <person name="Pearson M."/>
            <person name="Poon T.W."/>
            <person name="Priest M."/>
            <person name="Roberts A."/>
            <person name="Saif S."/>
            <person name="Shea T."/>
            <person name="Sisk P."/>
            <person name="Sykes S."/>
            <person name="Wortman J."/>
            <person name="Nusbaum C."/>
            <person name="Birren B."/>
        </authorList>
    </citation>
    <scope>NUCLEOTIDE SEQUENCE [LARGE SCALE GENOMIC DNA]</scope>
    <source>
        <strain evidence="7">ATCC 38817</strain>
    </source>
</reference>
<dbReference type="OrthoDB" id="10265988at2759"/>
<dbReference type="Gene3D" id="3.10.20.870">
    <property type="entry name" value="PFU (PLAA family ubiquitin binding), C-terminal domain"/>
    <property type="match status" value="1"/>
</dbReference>
<evidence type="ECO:0000256" key="1">
    <source>
        <dbReference type="ARBA" id="ARBA00022490"/>
    </source>
</evidence>
<dbReference type="Gene3D" id="1.25.10.10">
    <property type="entry name" value="Leucine-rich Repeat Variant"/>
    <property type="match status" value="1"/>
</dbReference>
<dbReference type="PROSITE" id="PS50082">
    <property type="entry name" value="WD_REPEATS_2"/>
    <property type="match status" value="4"/>
</dbReference>
<dbReference type="PRINTS" id="PR00320">
    <property type="entry name" value="GPROTEINBRPT"/>
</dbReference>
<sequence>MPSDFLAPHHLEFLQPVTTLEGHSDDIKSLAVLPDGRLVSGSRDASVRIWPKACSLAGAEPNMTDTTEDPVILRHHTRFVNAVAVVPPSQQFPEGLLATAGIDNEILVYDVGLLQPGASGDACSPTWRLRGHTSNVCSLSAAVSESGDRAWLVSTSWDETARIWDMTTGVSLFVLGEPHTMAVWGALIFPEEDTVVTCGGDRNIYAWSLETGQVKYSLEGVHQDCIRGLSKLPGGSVLGPGPAFVSASNDGQLHVWVGPTFSPTPVVSSPVGTPAPENQRPLSLIYSTTVLRVTPDHMVLASSGEDRTVRVWKLARTGGALSLRQTQAIPLPGLSVWACVALAGPPAVTGEKPLLLAAAGSDLCVRVFSSEAPAVGTSSQEKYESALSISAVPRGLYGSTDGAAASVEQLPSATGPDCVRFVRDPANPENTHAYQWINHQSKWLNIGRVDAGESGGAGGASTSKVPFEGQLYDFVFDVDAEDDAPPKKLPYNLGDCPYMAAQRFLDTHLLPQSYLEQVVQFILNNATGAREALSSESSSNAYSDPYTGAGRYRPSMDSTPSASFGHGGAAASADPLTGAGRYVPDAPGPAAATAKPVKKSLPEPVLLAQSSAKRAIDTIRAWQASSSPDDSMTYEELTLIASLEGPLDSSTSFQLTQSVLFCIYKALLHAPPGVVFGVLDLISLISARNTQLPAVWQSSGIPDALVDALVTCSLLNKSPAHAAENGISPGDRMRCAIMGCRALVNVLGTADPATGTAVASQLTSDLFYECISRLPEQVVATPAGAGSFAALCLNAARFVAYMPSNAKRAALAGSLADACLTLIPADEILDTPAGQLQPGQLQAISAGETALRAMAVLTGLAPGPTDPEEGVCGLGWIDRVSQLAHHQASAPGVELPGRQRVSAAARQVLVASEGALAGGH</sequence>
<dbReference type="SMART" id="SM00320">
    <property type="entry name" value="WD40"/>
    <property type="match status" value="7"/>
</dbReference>
<evidence type="ECO:0000256" key="3">
    <source>
        <dbReference type="ARBA" id="ARBA00022737"/>
    </source>
</evidence>
<organism evidence="7">
    <name type="scientific">Fonticula alba</name>
    <name type="common">Slime mold</name>
    <dbReference type="NCBI Taxonomy" id="691883"/>
    <lineage>
        <taxon>Eukaryota</taxon>
        <taxon>Rotosphaerida</taxon>
        <taxon>Fonticulaceae</taxon>
        <taxon>Fonticula</taxon>
    </lineage>
</organism>
<dbReference type="InterPro" id="IPR036322">
    <property type="entry name" value="WD40_repeat_dom_sf"/>
</dbReference>
<protein>
    <recommendedName>
        <fullName evidence="6">PFU domain-containing protein</fullName>
    </recommendedName>
</protein>
<feature type="repeat" description="WD" evidence="4">
    <location>
        <begin position="20"/>
        <end position="50"/>
    </location>
</feature>
<keyword evidence="8" id="KW-1185">Reference proteome</keyword>
<name>A0A058Z624_FONAL</name>
<dbReference type="InterPro" id="IPR011989">
    <property type="entry name" value="ARM-like"/>
</dbReference>
<keyword evidence="2 4" id="KW-0853">WD repeat</keyword>
<dbReference type="GO" id="GO:0043161">
    <property type="term" value="P:proteasome-mediated ubiquitin-dependent protein catabolic process"/>
    <property type="evidence" value="ECO:0007669"/>
    <property type="project" value="TreeGrafter"/>
</dbReference>
<feature type="repeat" description="WD" evidence="4">
    <location>
        <begin position="129"/>
        <end position="174"/>
    </location>
</feature>
<dbReference type="PANTHER" id="PTHR19849:SF0">
    <property type="entry name" value="PHOSPHOLIPASE A-2-ACTIVATING PROTEIN"/>
    <property type="match status" value="1"/>
</dbReference>
<dbReference type="CDD" id="cd00200">
    <property type="entry name" value="WD40"/>
    <property type="match status" value="1"/>
</dbReference>
<dbReference type="GO" id="GO:0010992">
    <property type="term" value="P:ubiquitin recycling"/>
    <property type="evidence" value="ECO:0007669"/>
    <property type="project" value="TreeGrafter"/>
</dbReference>
<dbReference type="PROSITE" id="PS50294">
    <property type="entry name" value="WD_REPEATS_REGION"/>
    <property type="match status" value="1"/>
</dbReference>
<dbReference type="GO" id="GO:0043130">
    <property type="term" value="F:ubiquitin binding"/>
    <property type="evidence" value="ECO:0007669"/>
    <property type="project" value="TreeGrafter"/>
</dbReference>
<keyword evidence="1" id="KW-0963">Cytoplasm</keyword>
<dbReference type="SUPFAM" id="SSF50978">
    <property type="entry name" value="WD40 repeat-like"/>
    <property type="match status" value="1"/>
</dbReference>
<dbReference type="InterPro" id="IPR015943">
    <property type="entry name" value="WD40/YVTN_repeat-like_dom_sf"/>
</dbReference>
<dbReference type="InterPro" id="IPR038122">
    <property type="entry name" value="PFU_sf"/>
</dbReference>